<evidence type="ECO:0000256" key="5">
    <source>
        <dbReference type="ARBA" id="ARBA00022912"/>
    </source>
</evidence>
<evidence type="ECO:0000313" key="11">
    <source>
        <dbReference type="EMBL" id="ORX42533.1"/>
    </source>
</evidence>
<dbReference type="PROSITE" id="PS51391">
    <property type="entry name" value="CID"/>
    <property type="match status" value="1"/>
</dbReference>
<dbReference type="SUPFAM" id="SSF48464">
    <property type="entry name" value="ENTH/VHS domain"/>
    <property type="match status" value="1"/>
</dbReference>
<feature type="binding site" evidence="8">
    <location>
        <position position="423"/>
    </location>
    <ligand>
        <name>Mg(2+)</name>
        <dbReference type="ChEBI" id="CHEBI:18420"/>
    </ligand>
</feature>
<feature type="domain" description="CID" evidence="10">
    <location>
        <begin position="10"/>
        <end position="147"/>
    </location>
</feature>
<dbReference type="InterPro" id="IPR024637">
    <property type="entry name" value="Ctk3_C"/>
</dbReference>
<evidence type="ECO:0000256" key="7">
    <source>
        <dbReference type="PIRSR" id="PIRSR628472-1"/>
    </source>
</evidence>
<protein>
    <recommendedName>
        <fullName evidence="2">protein-tyrosine-phosphatase</fullName>
        <ecNumber evidence="2">3.1.3.48</ecNumber>
    </recommendedName>
</protein>
<evidence type="ECO:0000256" key="1">
    <source>
        <dbReference type="ARBA" id="ARBA00010501"/>
    </source>
</evidence>
<keyword evidence="12" id="KW-1185">Reference proteome</keyword>
<gene>
    <name evidence="11" type="ORF">BCR36DRAFT_337277</name>
</gene>
<feature type="compositionally biased region" description="Basic and acidic residues" evidence="9">
    <location>
        <begin position="281"/>
        <end position="343"/>
    </location>
</feature>
<keyword evidence="5" id="KW-0904">Protein phosphatase</keyword>
<evidence type="ECO:0000313" key="12">
    <source>
        <dbReference type="Proteomes" id="UP000193719"/>
    </source>
</evidence>
<dbReference type="GO" id="GO:0030154">
    <property type="term" value="P:cell differentiation"/>
    <property type="evidence" value="ECO:0007669"/>
    <property type="project" value="TreeGrafter"/>
</dbReference>
<dbReference type="Gene3D" id="3.40.50.12350">
    <property type="match status" value="1"/>
</dbReference>
<dbReference type="AlphaFoldDB" id="A0A1Y1UXR7"/>
<dbReference type="GO" id="GO:0005634">
    <property type="term" value="C:nucleus"/>
    <property type="evidence" value="ECO:0007669"/>
    <property type="project" value="TreeGrafter"/>
</dbReference>
<feature type="compositionally biased region" description="Polar residues" evidence="9">
    <location>
        <begin position="262"/>
        <end position="272"/>
    </location>
</feature>
<reference evidence="11 12" key="1">
    <citation type="submission" date="2016-08" db="EMBL/GenBank/DDBJ databases">
        <title>Genomes of anaerobic fungi encode conserved fungal cellulosomes for biomass hydrolysis.</title>
        <authorList>
            <consortium name="DOE Joint Genome Institute"/>
            <person name="Haitjema C.H."/>
            <person name="Gilmore S.P."/>
            <person name="Henske J.K."/>
            <person name="Solomon K.V."/>
            <person name="De Groot R."/>
            <person name="Kuo A."/>
            <person name="Mondo S.J."/>
            <person name="Salamov A.A."/>
            <person name="Labutti K."/>
            <person name="Zhao Z."/>
            <person name="Chiniquy J."/>
            <person name="Barry K."/>
            <person name="Brewer H.M."/>
            <person name="Purvine S.O."/>
            <person name="Wright A.T."/>
            <person name="Boxma B."/>
            <person name="Van Alen T."/>
            <person name="Hackstein J.H."/>
            <person name="Baker S.E."/>
            <person name="Grigoriev I.V."/>
            <person name="O'Malley M.A."/>
        </authorList>
    </citation>
    <scope>NUCLEOTIDE SEQUENCE [LARGE SCALE GENOMIC DNA]</scope>
    <source>
        <strain evidence="12">finn</strain>
    </source>
</reference>
<keyword evidence="4 8" id="KW-0460">Magnesium</keyword>
<dbReference type="InterPro" id="IPR038102">
    <property type="entry name" value="EYA_dom_sf"/>
</dbReference>
<dbReference type="InterPro" id="IPR024638">
    <property type="entry name" value="Ctk3_N"/>
</dbReference>
<feature type="compositionally biased region" description="Basic and acidic residues" evidence="9">
    <location>
        <begin position="351"/>
        <end position="395"/>
    </location>
</feature>
<feature type="region of interest" description="Disordered" evidence="9">
    <location>
        <begin position="256"/>
        <end position="395"/>
    </location>
</feature>
<comment type="catalytic activity">
    <reaction evidence="6">
        <text>O-phospho-L-tyrosyl-[protein] + H2O = L-tyrosyl-[protein] + phosphate</text>
        <dbReference type="Rhea" id="RHEA:10684"/>
        <dbReference type="Rhea" id="RHEA-COMP:10136"/>
        <dbReference type="Rhea" id="RHEA-COMP:20101"/>
        <dbReference type="ChEBI" id="CHEBI:15377"/>
        <dbReference type="ChEBI" id="CHEBI:43474"/>
        <dbReference type="ChEBI" id="CHEBI:46858"/>
        <dbReference type="ChEBI" id="CHEBI:61978"/>
        <dbReference type="EC" id="3.1.3.48"/>
    </reaction>
</comment>
<dbReference type="GO" id="GO:2001240">
    <property type="term" value="P:negative regulation of extrinsic apoptotic signaling pathway in absence of ligand"/>
    <property type="evidence" value="ECO:0007669"/>
    <property type="project" value="TreeGrafter"/>
</dbReference>
<dbReference type="OrthoDB" id="21266at2759"/>
<dbReference type="GO" id="GO:0004725">
    <property type="term" value="F:protein tyrosine phosphatase activity"/>
    <property type="evidence" value="ECO:0007669"/>
    <property type="project" value="UniProtKB-EC"/>
</dbReference>
<feature type="active site" description="Proton donor" evidence="7">
    <location>
        <position position="423"/>
    </location>
</feature>
<dbReference type="GO" id="GO:0046872">
    <property type="term" value="F:metal ion binding"/>
    <property type="evidence" value="ECO:0007669"/>
    <property type="project" value="UniProtKB-KW"/>
</dbReference>
<evidence type="ECO:0000259" key="10">
    <source>
        <dbReference type="PROSITE" id="PS51391"/>
    </source>
</evidence>
<comment type="similarity">
    <text evidence="1">Belongs to the HAD-like hydrolase superfamily. EYA family.</text>
</comment>
<keyword evidence="3" id="KW-0378">Hydrolase</keyword>
<dbReference type="GO" id="GO:0045739">
    <property type="term" value="P:positive regulation of DNA repair"/>
    <property type="evidence" value="ECO:0007669"/>
    <property type="project" value="TreeGrafter"/>
</dbReference>
<dbReference type="PANTHER" id="PTHR10190">
    <property type="entry name" value="EYES ABSENT"/>
    <property type="match status" value="1"/>
</dbReference>
<evidence type="ECO:0000256" key="6">
    <source>
        <dbReference type="ARBA" id="ARBA00051722"/>
    </source>
</evidence>
<dbReference type="PANTHER" id="PTHR10190:SF16">
    <property type="entry name" value="DEVELOPMENTAL PROTEIN EYES ABSENT"/>
    <property type="match status" value="1"/>
</dbReference>
<proteinExistence type="inferred from homology"/>
<name>A0A1Y1UXR7_9FUNG</name>
<dbReference type="Pfam" id="PF12243">
    <property type="entry name" value="CTK3"/>
    <property type="match status" value="1"/>
</dbReference>
<dbReference type="Proteomes" id="UP000193719">
    <property type="component" value="Unassembled WGS sequence"/>
</dbReference>
<evidence type="ECO:0000256" key="4">
    <source>
        <dbReference type="ARBA" id="ARBA00022842"/>
    </source>
</evidence>
<dbReference type="InterPro" id="IPR028472">
    <property type="entry name" value="EYA"/>
</dbReference>
<feature type="binding site" evidence="8">
    <location>
        <position position="421"/>
    </location>
    <ligand>
        <name>Mg(2+)</name>
        <dbReference type="ChEBI" id="CHEBI:18420"/>
    </ligand>
</feature>
<reference evidence="11 12" key="2">
    <citation type="submission" date="2016-08" db="EMBL/GenBank/DDBJ databases">
        <title>Pervasive Adenine N6-methylation of Active Genes in Fungi.</title>
        <authorList>
            <consortium name="DOE Joint Genome Institute"/>
            <person name="Mondo S.J."/>
            <person name="Dannebaum R.O."/>
            <person name="Kuo R.C."/>
            <person name="Labutti K."/>
            <person name="Haridas S."/>
            <person name="Kuo A."/>
            <person name="Salamov A."/>
            <person name="Ahrendt S.R."/>
            <person name="Lipzen A."/>
            <person name="Sullivan W."/>
            <person name="Andreopoulos W.B."/>
            <person name="Clum A."/>
            <person name="Lindquist E."/>
            <person name="Daum C."/>
            <person name="Ramamoorthy G.K."/>
            <person name="Gryganskyi A."/>
            <person name="Culley D."/>
            <person name="Magnuson J.K."/>
            <person name="James T.Y."/>
            <person name="O'Malley M.A."/>
            <person name="Stajich J.E."/>
            <person name="Spatafora J.W."/>
            <person name="Visel A."/>
            <person name="Grigoriev I.V."/>
        </authorList>
    </citation>
    <scope>NUCLEOTIDE SEQUENCE [LARGE SCALE GENOMIC DNA]</scope>
    <source>
        <strain evidence="12">finn</strain>
    </source>
</reference>
<keyword evidence="8" id="KW-0479">Metal-binding</keyword>
<dbReference type="EMBL" id="MCFH01000063">
    <property type="protein sequence ID" value="ORX42533.1"/>
    <property type="molecule type" value="Genomic_DNA"/>
</dbReference>
<evidence type="ECO:0000256" key="3">
    <source>
        <dbReference type="ARBA" id="ARBA00022801"/>
    </source>
</evidence>
<dbReference type="InterPro" id="IPR008942">
    <property type="entry name" value="ENTH_VHS"/>
</dbReference>
<comment type="cofactor">
    <cofactor evidence="8">
        <name>Mg(2+)</name>
        <dbReference type="ChEBI" id="CHEBI:18420"/>
    </cofactor>
    <text evidence="8">Binds 1 Mg(2+) ion per subunit.</text>
</comment>
<evidence type="ECO:0000256" key="2">
    <source>
        <dbReference type="ARBA" id="ARBA00013064"/>
    </source>
</evidence>
<dbReference type="Gene3D" id="1.25.40.90">
    <property type="match status" value="1"/>
</dbReference>
<dbReference type="SMART" id="SM00582">
    <property type="entry name" value="RPR"/>
    <property type="match status" value="1"/>
</dbReference>
<comment type="caution">
    <text evidence="11">The sequence shown here is derived from an EMBL/GenBank/DDBJ whole genome shotgun (WGS) entry which is preliminary data.</text>
</comment>
<sequence length="672" mass="80624">MDFSDDEVMDPFEIRNLFTDMISKLTSSQQSVTNAAMFAMQHKKSYELCYEILINEIKKQPIPARLNIFHVLDCICRNCLKFNFRGYIELLKDDLTSIIFDIAPENNPKGDANVKNVRKALRGWRDKHFFEDETQLIIIYDQLLKREQRYDEKHKAKQKVKNEVTKRIEEDRVKQKKRKENAWILTSEMDEFSYYWDNLPPYSSLDCNDIITENKIFYHNNYPDITNEQILRVFDRKEIEEKLISKPIVYNKKSNEEEKDSYYQQGRNYDSHNSPRKRTRTEKDRESYDYNDDQYKNKNNKDYESDHKHDRDSKYNKNDKNDKYERDRENKYDKYDRNAKYNRDNQYNKAIKSERDKYDRDRDSKYDKQDDYNRNDKYDKRDRYNEDEEKRSEKYNKIEKYSPSTNISIKPKSKNRIFVWDLDETLILFKSLLDGNCMEIKSQDRDLGVVAGKKIMKWIISISENYFHYNDIEEVDDPSNLSIYDDIPLDVDLRTYDFKDNINNVPSNSRLLSRLLSYRYKSIKRKYDSSLFRDNIKDIDLIDKVYDDIDNLSHQWLSFMLSLLDGVKLSGSYGKAADCVLVSAGHLIPTLAKCVIYKLNTVFTSDKVWSSSRNGKDWCFKQIKKKYGDNYDYIVVGNSNEEKIASEKNNWTFFKIIDKRSLIEFNQLYIHS</sequence>
<dbReference type="Pfam" id="PF12350">
    <property type="entry name" value="CTK3_C"/>
    <property type="match status" value="1"/>
</dbReference>
<evidence type="ECO:0000256" key="8">
    <source>
        <dbReference type="PIRSR" id="PIRSR628472-2"/>
    </source>
</evidence>
<organism evidence="11 12">
    <name type="scientific">Piromyces finnis</name>
    <dbReference type="NCBI Taxonomy" id="1754191"/>
    <lineage>
        <taxon>Eukaryota</taxon>
        <taxon>Fungi</taxon>
        <taxon>Fungi incertae sedis</taxon>
        <taxon>Chytridiomycota</taxon>
        <taxon>Chytridiomycota incertae sedis</taxon>
        <taxon>Neocallimastigomycetes</taxon>
        <taxon>Neocallimastigales</taxon>
        <taxon>Neocallimastigaceae</taxon>
        <taxon>Piromyces</taxon>
    </lineage>
</organism>
<evidence type="ECO:0000256" key="9">
    <source>
        <dbReference type="SAM" id="MobiDB-lite"/>
    </source>
</evidence>
<dbReference type="EC" id="3.1.3.48" evidence="2"/>
<accession>A0A1Y1UXR7</accession>
<dbReference type="STRING" id="1754191.A0A1Y1UXR7"/>
<feature type="active site" description="Nucleophile" evidence="7">
    <location>
        <position position="421"/>
    </location>
</feature>
<dbReference type="InterPro" id="IPR006569">
    <property type="entry name" value="CID_dom"/>
</dbReference>